<reference evidence="2" key="1">
    <citation type="journal article" date="2009" name="Rice">
        <title>De Novo Next Generation Sequencing of Plant Genomes.</title>
        <authorList>
            <person name="Rounsley S."/>
            <person name="Marri P.R."/>
            <person name="Yu Y."/>
            <person name="He R."/>
            <person name="Sisneros N."/>
            <person name="Goicoechea J.L."/>
            <person name="Lee S.J."/>
            <person name="Angelova A."/>
            <person name="Kudrna D."/>
            <person name="Luo M."/>
            <person name="Affourtit J."/>
            <person name="Desany B."/>
            <person name="Knight J."/>
            <person name="Niazi F."/>
            <person name="Egholm M."/>
            <person name="Wing R.A."/>
        </authorList>
    </citation>
    <scope>NUCLEOTIDE SEQUENCE [LARGE SCALE GENOMIC DNA]</scope>
    <source>
        <strain evidence="2">cv. IRGC 105608</strain>
    </source>
</reference>
<name>A0A0D3HT66_9ORYZ</name>
<protein>
    <submittedName>
        <fullName evidence="2">Uncharacterized protein</fullName>
    </submittedName>
</protein>
<sequence>METSQKSSLPSLPKASSFDNIMHKVSRTTKHPLVEQKPSERSLQQGNNIKNAVNARSKRNPVFT</sequence>
<keyword evidence="3" id="KW-1185">Reference proteome</keyword>
<evidence type="ECO:0000313" key="3">
    <source>
        <dbReference type="Proteomes" id="UP000026960"/>
    </source>
</evidence>
<dbReference type="HOGENOM" id="CLU_2871163_0_0_1"/>
<accession>A0A0D3HT66</accession>
<feature type="compositionally biased region" description="Polar residues" evidence="1">
    <location>
        <begin position="41"/>
        <end position="51"/>
    </location>
</feature>
<dbReference type="AlphaFoldDB" id="A0A0D3HT66"/>
<reference evidence="2" key="2">
    <citation type="submission" date="2015-03" db="UniProtKB">
        <authorList>
            <consortium name="EnsemblPlants"/>
        </authorList>
    </citation>
    <scope>IDENTIFICATION</scope>
</reference>
<dbReference type="PaxDb" id="65489-OBART12G08160.1"/>
<evidence type="ECO:0000256" key="1">
    <source>
        <dbReference type="SAM" id="MobiDB-lite"/>
    </source>
</evidence>
<feature type="compositionally biased region" description="Low complexity" evidence="1">
    <location>
        <begin position="1"/>
        <end position="17"/>
    </location>
</feature>
<dbReference type="Proteomes" id="UP000026960">
    <property type="component" value="Chromosome 12"/>
</dbReference>
<proteinExistence type="predicted"/>
<evidence type="ECO:0000313" key="2">
    <source>
        <dbReference type="EnsemblPlants" id="OBART12G08160.1"/>
    </source>
</evidence>
<feature type="region of interest" description="Disordered" evidence="1">
    <location>
        <begin position="1"/>
        <end position="64"/>
    </location>
</feature>
<dbReference type="EnsemblPlants" id="OBART12G08160.1">
    <property type="protein sequence ID" value="OBART12G08160.1"/>
    <property type="gene ID" value="OBART12G08160"/>
</dbReference>
<dbReference type="Gramene" id="OBART12G08160.1">
    <property type="protein sequence ID" value="OBART12G08160.1"/>
    <property type="gene ID" value="OBART12G08160"/>
</dbReference>
<organism evidence="2">
    <name type="scientific">Oryza barthii</name>
    <dbReference type="NCBI Taxonomy" id="65489"/>
    <lineage>
        <taxon>Eukaryota</taxon>
        <taxon>Viridiplantae</taxon>
        <taxon>Streptophyta</taxon>
        <taxon>Embryophyta</taxon>
        <taxon>Tracheophyta</taxon>
        <taxon>Spermatophyta</taxon>
        <taxon>Magnoliopsida</taxon>
        <taxon>Liliopsida</taxon>
        <taxon>Poales</taxon>
        <taxon>Poaceae</taxon>
        <taxon>BOP clade</taxon>
        <taxon>Oryzoideae</taxon>
        <taxon>Oryzeae</taxon>
        <taxon>Oryzinae</taxon>
        <taxon>Oryza</taxon>
    </lineage>
</organism>